<gene>
    <name evidence="1" type="ORF">MNBD_GAMMA20-830</name>
</gene>
<reference evidence="1" key="1">
    <citation type="submission" date="2018-06" db="EMBL/GenBank/DDBJ databases">
        <authorList>
            <person name="Zhirakovskaya E."/>
        </authorList>
    </citation>
    <scope>NUCLEOTIDE SEQUENCE</scope>
</reference>
<evidence type="ECO:0000313" key="1">
    <source>
        <dbReference type="EMBL" id="VAW99667.1"/>
    </source>
</evidence>
<name>A0A3B1AJT8_9ZZZZ</name>
<sequence>MEDGRKFRPSDWVERLSTALASFGPDHRLRYADGVQPCFINGQKCLRVEGSLAEENPTAYQYVRDFARSNKLRVTEVNDDTN</sequence>
<dbReference type="AlphaFoldDB" id="A0A3B1AJT8"/>
<protein>
    <recommendedName>
        <fullName evidence="2">DUF3579 domain-containing protein</fullName>
    </recommendedName>
</protein>
<accession>A0A3B1AJT8</accession>
<dbReference type="Pfam" id="PF12112">
    <property type="entry name" value="DUF3579"/>
    <property type="match status" value="1"/>
</dbReference>
<dbReference type="Gene3D" id="3.30.70.2340">
    <property type="entry name" value="Uncharacterised protein PF12112 family, DUF3579"/>
    <property type="match status" value="1"/>
</dbReference>
<proteinExistence type="predicted"/>
<dbReference type="EMBL" id="UOFU01000179">
    <property type="protein sequence ID" value="VAW99667.1"/>
    <property type="molecule type" value="Genomic_DNA"/>
</dbReference>
<organism evidence="1">
    <name type="scientific">hydrothermal vent metagenome</name>
    <dbReference type="NCBI Taxonomy" id="652676"/>
    <lineage>
        <taxon>unclassified sequences</taxon>
        <taxon>metagenomes</taxon>
        <taxon>ecological metagenomes</taxon>
    </lineage>
</organism>
<evidence type="ECO:0008006" key="2">
    <source>
        <dbReference type="Google" id="ProtNLM"/>
    </source>
</evidence>
<dbReference type="InterPro" id="IPR021969">
    <property type="entry name" value="DUF3579"/>
</dbReference>